<dbReference type="EMBL" id="PVUE01000016">
    <property type="protein sequence ID" value="PRZ40535.1"/>
    <property type="molecule type" value="Genomic_DNA"/>
</dbReference>
<name>A0A2T0ZVZ5_9ACTN</name>
<feature type="domain" description="RNA polymerase sigma-70 region 2" evidence="6">
    <location>
        <begin position="19"/>
        <end position="86"/>
    </location>
</feature>
<reference evidence="8 9" key="1">
    <citation type="submission" date="2018-03" db="EMBL/GenBank/DDBJ databases">
        <title>Genomic Encyclopedia of Archaeal and Bacterial Type Strains, Phase II (KMG-II): from individual species to whole genera.</title>
        <authorList>
            <person name="Goeker M."/>
        </authorList>
    </citation>
    <scope>NUCLEOTIDE SEQUENCE [LARGE SCALE GENOMIC DNA]</scope>
    <source>
        <strain evidence="8 9">DSM 100065</strain>
    </source>
</reference>
<keyword evidence="5" id="KW-0804">Transcription</keyword>
<dbReference type="Gene3D" id="1.10.10.10">
    <property type="entry name" value="Winged helix-like DNA-binding domain superfamily/Winged helix DNA-binding domain"/>
    <property type="match status" value="1"/>
</dbReference>
<dbReference type="Gene3D" id="1.10.1740.10">
    <property type="match status" value="1"/>
</dbReference>
<keyword evidence="4" id="KW-0238">DNA-binding</keyword>
<protein>
    <submittedName>
        <fullName evidence="8">RNA polymerase sigma-70 factor (ECF subfamily)</fullName>
    </submittedName>
</protein>
<sequence>MITEDAVTTDEVDLMRALHDEHAPALMSYALRLSGGDQGRAEDIVQETLLRAWRRPAVLDQSQRSARGWLYTVAHNVAIDQWRGRKARPEILGQDHLESAIDGTDEIVQAWVVRDALSRLSAAHREVLVECYFAGRTVTQAAARIGVPAGTVKSRLHYALHALRLILNEMGFGQ</sequence>
<dbReference type="OrthoDB" id="9811152at2"/>
<comment type="caution">
    <text evidence="8">The sequence shown here is derived from an EMBL/GenBank/DDBJ whole genome shotgun (WGS) entry which is preliminary data.</text>
</comment>
<dbReference type="InterPro" id="IPR007630">
    <property type="entry name" value="RNA_pol_sigma70_r4"/>
</dbReference>
<evidence type="ECO:0000256" key="1">
    <source>
        <dbReference type="ARBA" id="ARBA00010641"/>
    </source>
</evidence>
<dbReference type="Pfam" id="PF04542">
    <property type="entry name" value="Sigma70_r2"/>
    <property type="match status" value="1"/>
</dbReference>
<evidence type="ECO:0000256" key="2">
    <source>
        <dbReference type="ARBA" id="ARBA00023015"/>
    </source>
</evidence>
<accession>A0A2T0ZVZ5</accession>
<dbReference type="NCBIfam" id="NF007227">
    <property type="entry name" value="PRK09645.1"/>
    <property type="match status" value="1"/>
</dbReference>
<keyword evidence="3" id="KW-0731">Sigma factor</keyword>
<dbReference type="InterPro" id="IPR013324">
    <property type="entry name" value="RNA_pol_sigma_r3/r4-like"/>
</dbReference>
<dbReference type="GO" id="GO:0016987">
    <property type="term" value="F:sigma factor activity"/>
    <property type="evidence" value="ECO:0007669"/>
    <property type="project" value="UniProtKB-KW"/>
</dbReference>
<evidence type="ECO:0000256" key="5">
    <source>
        <dbReference type="ARBA" id="ARBA00023163"/>
    </source>
</evidence>
<gene>
    <name evidence="8" type="ORF">CLV47_11668</name>
</gene>
<dbReference type="InterPro" id="IPR007627">
    <property type="entry name" value="RNA_pol_sigma70_r2"/>
</dbReference>
<dbReference type="GO" id="GO:0006352">
    <property type="term" value="P:DNA-templated transcription initiation"/>
    <property type="evidence" value="ECO:0007669"/>
    <property type="project" value="InterPro"/>
</dbReference>
<dbReference type="SUPFAM" id="SSF88659">
    <property type="entry name" value="Sigma3 and sigma4 domains of RNA polymerase sigma factors"/>
    <property type="match status" value="1"/>
</dbReference>
<comment type="similarity">
    <text evidence="1">Belongs to the sigma-70 factor family. ECF subfamily.</text>
</comment>
<dbReference type="Proteomes" id="UP000237752">
    <property type="component" value="Unassembled WGS sequence"/>
</dbReference>
<keyword evidence="9" id="KW-1185">Reference proteome</keyword>
<dbReference type="PANTHER" id="PTHR43133:SF52">
    <property type="entry name" value="ECF RNA POLYMERASE SIGMA FACTOR SIGL"/>
    <property type="match status" value="1"/>
</dbReference>
<evidence type="ECO:0000259" key="6">
    <source>
        <dbReference type="Pfam" id="PF04542"/>
    </source>
</evidence>
<dbReference type="InterPro" id="IPR013325">
    <property type="entry name" value="RNA_pol_sigma_r2"/>
</dbReference>
<evidence type="ECO:0000256" key="3">
    <source>
        <dbReference type="ARBA" id="ARBA00023082"/>
    </source>
</evidence>
<dbReference type="InterPro" id="IPR036388">
    <property type="entry name" value="WH-like_DNA-bd_sf"/>
</dbReference>
<proteinExistence type="inferred from homology"/>
<dbReference type="NCBIfam" id="TIGR02937">
    <property type="entry name" value="sigma70-ECF"/>
    <property type="match status" value="1"/>
</dbReference>
<feature type="domain" description="RNA polymerase sigma-70 region 4" evidence="7">
    <location>
        <begin position="116"/>
        <end position="164"/>
    </location>
</feature>
<evidence type="ECO:0000259" key="7">
    <source>
        <dbReference type="Pfam" id="PF04545"/>
    </source>
</evidence>
<dbReference type="InterPro" id="IPR039425">
    <property type="entry name" value="RNA_pol_sigma-70-like"/>
</dbReference>
<dbReference type="CDD" id="cd06171">
    <property type="entry name" value="Sigma70_r4"/>
    <property type="match status" value="1"/>
</dbReference>
<dbReference type="InterPro" id="IPR014284">
    <property type="entry name" value="RNA_pol_sigma-70_dom"/>
</dbReference>
<dbReference type="RefSeq" id="WP_106350166.1">
    <property type="nucleotide sequence ID" value="NZ_PVUE01000016.1"/>
</dbReference>
<dbReference type="GO" id="GO:0003677">
    <property type="term" value="F:DNA binding"/>
    <property type="evidence" value="ECO:0007669"/>
    <property type="project" value="UniProtKB-KW"/>
</dbReference>
<dbReference type="SUPFAM" id="SSF88946">
    <property type="entry name" value="Sigma2 domain of RNA polymerase sigma factors"/>
    <property type="match status" value="1"/>
</dbReference>
<dbReference type="AlphaFoldDB" id="A0A2T0ZVZ5"/>
<keyword evidence="2" id="KW-0805">Transcription regulation</keyword>
<evidence type="ECO:0000256" key="4">
    <source>
        <dbReference type="ARBA" id="ARBA00023125"/>
    </source>
</evidence>
<evidence type="ECO:0000313" key="9">
    <source>
        <dbReference type="Proteomes" id="UP000237752"/>
    </source>
</evidence>
<evidence type="ECO:0000313" key="8">
    <source>
        <dbReference type="EMBL" id="PRZ40535.1"/>
    </source>
</evidence>
<dbReference type="PANTHER" id="PTHR43133">
    <property type="entry name" value="RNA POLYMERASE ECF-TYPE SIGMA FACTO"/>
    <property type="match status" value="1"/>
</dbReference>
<organism evidence="8 9">
    <name type="scientific">Antricoccus suffuscus</name>
    <dbReference type="NCBI Taxonomy" id="1629062"/>
    <lineage>
        <taxon>Bacteria</taxon>
        <taxon>Bacillati</taxon>
        <taxon>Actinomycetota</taxon>
        <taxon>Actinomycetes</taxon>
        <taxon>Geodermatophilales</taxon>
        <taxon>Antricoccaceae</taxon>
        <taxon>Antricoccus</taxon>
    </lineage>
</organism>
<dbReference type="Pfam" id="PF04545">
    <property type="entry name" value="Sigma70_r4"/>
    <property type="match status" value="1"/>
</dbReference>